<organism evidence="3">
    <name type="scientific">uncultured Acidimicrobiales bacterium</name>
    <dbReference type="NCBI Taxonomy" id="310071"/>
    <lineage>
        <taxon>Bacteria</taxon>
        <taxon>Bacillati</taxon>
        <taxon>Actinomycetota</taxon>
        <taxon>Acidimicrobiia</taxon>
        <taxon>Acidimicrobiales</taxon>
        <taxon>environmental samples</taxon>
    </lineage>
</organism>
<accession>A0A6J4HAD7</accession>
<feature type="domain" description="FHA" evidence="2">
    <location>
        <begin position="147"/>
        <end position="196"/>
    </location>
</feature>
<gene>
    <name evidence="3" type="ORF">AVDCRST_MAG76-415</name>
</gene>
<proteinExistence type="predicted"/>
<dbReference type="InterPro" id="IPR050923">
    <property type="entry name" value="Cell_Proc_Reg/RNA_Proc"/>
</dbReference>
<evidence type="ECO:0000313" key="3">
    <source>
        <dbReference type="EMBL" id="CAA9216707.1"/>
    </source>
</evidence>
<keyword evidence="1" id="KW-0597">Phosphoprotein</keyword>
<dbReference type="SMART" id="SM00240">
    <property type="entry name" value="FHA"/>
    <property type="match status" value="1"/>
</dbReference>
<dbReference type="Pfam" id="PF12401">
    <property type="entry name" value="FhaA_N"/>
    <property type="match status" value="1"/>
</dbReference>
<dbReference type="Gene3D" id="3.30.2320.60">
    <property type="entry name" value="FhaA, phosphopeptide-binding domain (DUF3662)"/>
    <property type="match status" value="1"/>
</dbReference>
<dbReference type="Gene3D" id="2.60.200.20">
    <property type="match status" value="1"/>
</dbReference>
<dbReference type="InterPro" id="IPR042287">
    <property type="entry name" value="FhaA_N_sf"/>
</dbReference>
<sequence>MGLQQFEQRLERMFEGVFAKAFRSGLEPVELGRRLVRQMDRDRRVGPSGRRVAPNAFTYRLSPADQERFASFEDALLDELAAAAREHARAESYAFLGRVQVEVVQDPRLSPGTFELDAEVRPAPGGLPVGSLLVPGGRRVPLEDAAVTIGRQESCHVVLDDPTVSRHHAEVRRQGDAFELVDLGSRNGTRVNGLGITRTRLADGDDLLIGAVPLRFEAV</sequence>
<dbReference type="SUPFAM" id="SSF49879">
    <property type="entry name" value="SMAD/FHA domain"/>
    <property type="match status" value="1"/>
</dbReference>
<dbReference type="PROSITE" id="PS50006">
    <property type="entry name" value="FHA_DOMAIN"/>
    <property type="match status" value="1"/>
</dbReference>
<protein>
    <recommendedName>
        <fullName evidence="2">FHA domain-containing protein</fullName>
    </recommendedName>
</protein>
<dbReference type="Pfam" id="PF00498">
    <property type="entry name" value="FHA"/>
    <property type="match status" value="1"/>
</dbReference>
<dbReference type="InterPro" id="IPR022128">
    <property type="entry name" value="FhaA_N"/>
</dbReference>
<dbReference type="EMBL" id="CADCSZ010000030">
    <property type="protein sequence ID" value="CAA9216707.1"/>
    <property type="molecule type" value="Genomic_DNA"/>
</dbReference>
<dbReference type="AlphaFoldDB" id="A0A6J4HAD7"/>
<reference evidence="3" key="1">
    <citation type="submission" date="2020-02" db="EMBL/GenBank/DDBJ databases">
        <authorList>
            <person name="Meier V. D."/>
        </authorList>
    </citation>
    <scope>NUCLEOTIDE SEQUENCE</scope>
    <source>
        <strain evidence="3">AVDCRST_MAG76</strain>
    </source>
</reference>
<evidence type="ECO:0000256" key="1">
    <source>
        <dbReference type="ARBA" id="ARBA00022553"/>
    </source>
</evidence>
<evidence type="ECO:0000259" key="2">
    <source>
        <dbReference type="PROSITE" id="PS50006"/>
    </source>
</evidence>
<name>A0A6J4HAD7_9ACTN</name>
<dbReference type="PANTHER" id="PTHR23308">
    <property type="entry name" value="NUCLEAR INHIBITOR OF PROTEIN PHOSPHATASE-1"/>
    <property type="match status" value="1"/>
</dbReference>
<dbReference type="InterPro" id="IPR008984">
    <property type="entry name" value="SMAD_FHA_dom_sf"/>
</dbReference>
<dbReference type="InterPro" id="IPR000253">
    <property type="entry name" value="FHA_dom"/>
</dbReference>
<dbReference type="CDD" id="cd00060">
    <property type="entry name" value="FHA"/>
    <property type="match status" value="1"/>
</dbReference>